<evidence type="ECO:0000313" key="4">
    <source>
        <dbReference type="EMBL" id="KAE9358449.1"/>
    </source>
</evidence>
<accession>A0A6A3JF18</accession>
<proteinExistence type="predicted"/>
<dbReference type="Proteomes" id="UP000429607">
    <property type="component" value="Unassembled WGS sequence"/>
</dbReference>
<evidence type="ECO:0000313" key="3">
    <source>
        <dbReference type="EMBL" id="KAE8992267.1"/>
    </source>
</evidence>
<dbReference type="EMBL" id="QXFU01002185">
    <property type="protein sequence ID" value="KAE8989210.1"/>
    <property type="molecule type" value="Genomic_DNA"/>
</dbReference>
<evidence type="ECO:0000313" key="6">
    <source>
        <dbReference type="Proteomes" id="UP000434957"/>
    </source>
</evidence>
<name>A0A6A3JF18_9STRA</name>
<evidence type="ECO:0000313" key="7">
    <source>
        <dbReference type="Proteomes" id="UP000435112"/>
    </source>
</evidence>
<feature type="region of interest" description="Disordered" evidence="1">
    <location>
        <begin position="108"/>
        <end position="128"/>
    </location>
</feature>
<evidence type="ECO:0000313" key="2">
    <source>
        <dbReference type="EMBL" id="KAE8989210.1"/>
    </source>
</evidence>
<dbReference type="Proteomes" id="UP000435112">
    <property type="component" value="Unassembled WGS sequence"/>
</dbReference>
<reference evidence="5 7" key="1">
    <citation type="submission" date="2018-09" db="EMBL/GenBank/DDBJ databases">
        <title>Genomic investigation of the strawberry pathogen Phytophthora fragariae indicates pathogenicity is determined by transcriptional variation in three key races.</title>
        <authorList>
            <person name="Adams T.M."/>
            <person name="Armitage A.D."/>
            <person name="Sobczyk M.K."/>
            <person name="Bates H.J."/>
            <person name="Dunwell J.M."/>
            <person name="Nellist C.F."/>
            <person name="Harrison R.J."/>
        </authorList>
    </citation>
    <scope>NUCLEOTIDE SEQUENCE [LARGE SCALE GENOMIC DNA]</scope>
    <source>
        <strain evidence="3 5">SCRP249</strain>
        <strain evidence="2 7">SCRP324</strain>
        <strain evidence="4 6">SCRP333</strain>
    </source>
</reference>
<sequence length="161" mass="17583">MLVAFSKKSLSIGTCIAPCSTAWPTESTATGHPWVSAKSLEVIGANCLLQSRFQLKLAIKRIGPLELVDQPGSVIAIFNASHQDLRILPCLCLRTLVSVRWTEVPRKSDTSVTKSGRPANSGLDRFTASGGDTVEDTVAEWNERKLTFRMVCNWGFLCSLT</sequence>
<protein>
    <submittedName>
        <fullName evidence="3">Uncharacterized protein</fullName>
    </submittedName>
</protein>
<gene>
    <name evidence="3" type="ORF">PR001_g20993</name>
    <name evidence="2" type="ORF">PR002_g21520</name>
    <name evidence="4" type="ORF">PR003_g1280</name>
</gene>
<keyword evidence="6" id="KW-1185">Reference proteome</keyword>
<dbReference type="AlphaFoldDB" id="A0A6A3JF18"/>
<dbReference type="Proteomes" id="UP000434957">
    <property type="component" value="Unassembled WGS sequence"/>
</dbReference>
<organism evidence="3 5">
    <name type="scientific">Phytophthora rubi</name>
    <dbReference type="NCBI Taxonomy" id="129364"/>
    <lineage>
        <taxon>Eukaryota</taxon>
        <taxon>Sar</taxon>
        <taxon>Stramenopiles</taxon>
        <taxon>Oomycota</taxon>
        <taxon>Peronosporomycetes</taxon>
        <taxon>Peronosporales</taxon>
        <taxon>Peronosporaceae</taxon>
        <taxon>Phytophthora</taxon>
    </lineage>
</organism>
<evidence type="ECO:0000256" key="1">
    <source>
        <dbReference type="SAM" id="MobiDB-lite"/>
    </source>
</evidence>
<dbReference type="EMBL" id="QXFV01002137">
    <property type="protein sequence ID" value="KAE8992267.1"/>
    <property type="molecule type" value="Genomic_DNA"/>
</dbReference>
<dbReference type="OrthoDB" id="10270327at2759"/>
<comment type="caution">
    <text evidence="3">The sequence shown here is derived from an EMBL/GenBank/DDBJ whole genome shotgun (WGS) entry which is preliminary data.</text>
</comment>
<dbReference type="EMBL" id="QXFT01000034">
    <property type="protein sequence ID" value="KAE9358449.1"/>
    <property type="molecule type" value="Genomic_DNA"/>
</dbReference>
<evidence type="ECO:0000313" key="5">
    <source>
        <dbReference type="Proteomes" id="UP000429607"/>
    </source>
</evidence>